<feature type="non-terminal residue" evidence="1">
    <location>
        <position position="73"/>
    </location>
</feature>
<reference evidence="1" key="1">
    <citation type="submission" date="2021-06" db="EMBL/GenBank/DDBJ databases">
        <authorList>
            <person name="Kallberg Y."/>
            <person name="Tangrot J."/>
            <person name="Rosling A."/>
        </authorList>
    </citation>
    <scope>NUCLEOTIDE SEQUENCE</scope>
    <source>
        <strain evidence="1">MA461A</strain>
    </source>
</reference>
<comment type="caution">
    <text evidence="1">The sequence shown here is derived from an EMBL/GenBank/DDBJ whole genome shotgun (WGS) entry which is preliminary data.</text>
</comment>
<accession>A0ACA9REK8</accession>
<name>A0ACA9REK8_9GLOM</name>
<evidence type="ECO:0000313" key="2">
    <source>
        <dbReference type="Proteomes" id="UP000789920"/>
    </source>
</evidence>
<evidence type="ECO:0000313" key="1">
    <source>
        <dbReference type="EMBL" id="CAG8790107.1"/>
    </source>
</evidence>
<gene>
    <name evidence="1" type="ORF">RPERSI_LOCUS18992</name>
</gene>
<protein>
    <submittedName>
        <fullName evidence="1">7597_t:CDS:1</fullName>
    </submittedName>
</protein>
<sequence>MPRWDTRLLGDNESAPLTDLEKRKPQEAAPNKQSQSENAEQSAEQQKNLQEIIEETKSQLIEQLKDVQEQINE</sequence>
<dbReference type="Proteomes" id="UP000789920">
    <property type="component" value="Unassembled WGS sequence"/>
</dbReference>
<proteinExistence type="predicted"/>
<keyword evidence="2" id="KW-1185">Reference proteome</keyword>
<organism evidence="1 2">
    <name type="scientific">Racocetra persica</name>
    <dbReference type="NCBI Taxonomy" id="160502"/>
    <lineage>
        <taxon>Eukaryota</taxon>
        <taxon>Fungi</taxon>
        <taxon>Fungi incertae sedis</taxon>
        <taxon>Mucoromycota</taxon>
        <taxon>Glomeromycotina</taxon>
        <taxon>Glomeromycetes</taxon>
        <taxon>Diversisporales</taxon>
        <taxon>Gigasporaceae</taxon>
        <taxon>Racocetra</taxon>
    </lineage>
</organism>
<dbReference type="EMBL" id="CAJVQC010051228">
    <property type="protein sequence ID" value="CAG8790107.1"/>
    <property type="molecule type" value="Genomic_DNA"/>
</dbReference>